<dbReference type="KEGG" id="crq:GCK72_019779"/>
<dbReference type="SUPFAM" id="SSF81321">
    <property type="entry name" value="Family A G protein-coupled receptor-like"/>
    <property type="match status" value="1"/>
</dbReference>
<feature type="transmembrane region" description="Helical" evidence="1">
    <location>
        <begin position="284"/>
        <end position="307"/>
    </location>
</feature>
<dbReference type="Proteomes" id="UP000483820">
    <property type="component" value="Chromosome V"/>
</dbReference>
<evidence type="ECO:0000256" key="1">
    <source>
        <dbReference type="SAM" id="Phobius"/>
    </source>
</evidence>
<name>A0A6A5GEY4_CAERE</name>
<dbReference type="AlphaFoldDB" id="A0A6A5GEY4"/>
<dbReference type="GeneID" id="9801665"/>
<feature type="transmembrane region" description="Helical" evidence="1">
    <location>
        <begin position="87"/>
        <end position="111"/>
    </location>
</feature>
<feature type="transmembrane region" description="Helical" evidence="1">
    <location>
        <begin position="132"/>
        <end position="149"/>
    </location>
</feature>
<dbReference type="RefSeq" id="XP_003098534.2">
    <property type="nucleotide sequence ID" value="XM_003098486.2"/>
</dbReference>
<feature type="transmembrane region" description="Helical" evidence="1">
    <location>
        <begin position="12"/>
        <end position="32"/>
    </location>
</feature>
<evidence type="ECO:0008006" key="4">
    <source>
        <dbReference type="Google" id="ProtNLM"/>
    </source>
</evidence>
<accession>A0A6A5GEY4</accession>
<keyword evidence="1" id="KW-0812">Transmembrane</keyword>
<dbReference type="EMBL" id="WUAV01000005">
    <property type="protein sequence ID" value="KAF1753223.1"/>
    <property type="molecule type" value="Genomic_DNA"/>
</dbReference>
<dbReference type="GO" id="GO:0042048">
    <property type="term" value="P:olfactory behavior"/>
    <property type="evidence" value="ECO:0007669"/>
    <property type="project" value="TreeGrafter"/>
</dbReference>
<keyword evidence="1" id="KW-0472">Membrane</keyword>
<gene>
    <name evidence="2" type="ORF">GCK72_019779</name>
</gene>
<dbReference type="GO" id="GO:0005886">
    <property type="term" value="C:plasma membrane"/>
    <property type="evidence" value="ECO:0007669"/>
    <property type="project" value="TreeGrafter"/>
</dbReference>
<proteinExistence type="predicted"/>
<dbReference type="GO" id="GO:0038022">
    <property type="term" value="F:G protein-coupled olfactory receptor activity"/>
    <property type="evidence" value="ECO:0007669"/>
    <property type="project" value="TreeGrafter"/>
</dbReference>
<feature type="transmembrane region" description="Helical" evidence="1">
    <location>
        <begin position="194"/>
        <end position="222"/>
    </location>
</feature>
<keyword evidence="1" id="KW-1133">Transmembrane helix</keyword>
<dbReference type="Pfam" id="PF10326">
    <property type="entry name" value="7TM_GPCR_Str"/>
    <property type="match status" value="1"/>
</dbReference>
<sequence length="354" mass="40889">MFALHPVLNLCQRILTCVGMLSNVLLINLVIFQSPKDLGLYKYLMVYISCFELFFSTLEILVLPELITLDSEFFIVVNPEHSYLPQQFLQFVDLLYCGSFAVSLVIFSCQFAYRYQVLKGNSSWVATKPMNLFFWLGTPLLLASFYSFFVHEFLQKNDFCDVVLRELGYSEDLISDMGFYGMVFYPKLKDGTFLINWISFLGVSVTTGTLIASEITMIYFAYKCFDATKSLIKKGNCSSNFRRLQWQLFYALVAQTTIPILFMQIPMTMIYFSTMVLKSSKPFFGHLQSITISIYLATDTLPTIFIIKHYRDTVMRMICFWKKGSMYKVGPRQLHVTESSHSKHLHASIISTHL</sequence>
<comment type="caution">
    <text evidence="2">The sequence shown here is derived from an EMBL/GenBank/DDBJ whole genome shotgun (WGS) entry which is preliminary data.</text>
</comment>
<feature type="transmembrane region" description="Helical" evidence="1">
    <location>
        <begin position="44"/>
        <end position="67"/>
    </location>
</feature>
<evidence type="ECO:0000313" key="3">
    <source>
        <dbReference type="Proteomes" id="UP000483820"/>
    </source>
</evidence>
<protein>
    <recommendedName>
        <fullName evidence="4">Seven TM Receptor</fullName>
    </recommendedName>
</protein>
<dbReference type="InterPro" id="IPR019428">
    <property type="entry name" value="7TM_GPCR_serpentine_rcpt_Str"/>
</dbReference>
<organism evidence="2 3">
    <name type="scientific">Caenorhabditis remanei</name>
    <name type="common">Caenorhabditis vulgaris</name>
    <dbReference type="NCBI Taxonomy" id="31234"/>
    <lineage>
        <taxon>Eukaryota</taxon>
        <taxon>Metazoa</taxon>
        <taxon>Ecdysozoa</taxon>
        <taxon>Nematoda</taxon>
        <taxon>Chromadorea</taxon>
        <taxon>Rhabditida</taxon>
        <taxon>Rhabditina</taxon>
        <taxon>Rhabditomorpha</taxon>
        <taxon>Rhabditoidea</taxon>
        <taxon>Rhabditidae</taxon>
        <taxon>Peloderinae</taxon>
        <taxon>Caenorhabditis</taxon>
    </lineage>
</organism>
<dbReference type="PANTHER" id="PTHR22943">
    <property type="entry name" value="7-TRANSMEMBRANE DOMAIN RECEPTOR C.ELEGANS"/>
    <property type="match status" value="1"/>
</dbReference>
<dbReference type="CTD" id="9801665"/>
<feature type="transmembrane region" description="Helical" evidence="1">
    <location>
        <begin position="248"/>
        <end position="272"/>
    </location>
</feature>
<reference evidence="2 3" key="1">
    <citation type="submission" date="2019-12" db="EMBL/GenBank/DDBJ databases">
        <title>Chromosome-level assembly of the Caenorhabditis remanei genome.</title>
        <authorList>
            <person name="Teterina A.A."/>
            <person name="Willis J.H."/>
            <person name="Phillips P.C."/>
        </authorList>
    </citation>
    <scope>NUCLEOTIDE SEQUENCE [LARGE SCALE GENOMIC DNA]</scope>
    <source>
        <strain evidence="2 3">PX506</strain>
        <tissue evidence="2">Whole organism</tissue>
    </source>
</reference>
<evidence type="ECO:0000313" key="2">
    <source>
        <dbReference type="EMBL" id="KAF1753223.1"/>
    </source>
</evidence>
<dbReference type="PANTHER" id="PTHR22943:SF86">
    <property type="entry name" value="SEVEN TM RECEPTOR"/>
    <property type="match status" value="1"/>
</dbReference>